<gene>
    <name evidence="2" type="ORF">ACFQZS_10770</name>
</gene>
<protein>
    <submittedName>
        <fullName evidence="2">DUF6804 family protein</fullName>
    </submittedName>
</protein>
<dbReference type="RefSeq" id="WP_377100062.1">
    <property type="nucleotide sequence ID" value="NZ_JBHTHU010000006.1"/>
</dbReference>
<feature type="transmembrane region" description="Helical" evidence="1">
    <location>
        <begin position="59"/>
        <end position="76"/>
    </location>
</feature>
<name>A0ABW2YXT2_9SPHI</name>
<keyword evidence="1" id="KW-1133">Transmembrane helix</keyword>
<keyword evidence="1" id="KW-0472">Membrane</keyword>
<evidence type="ECO:0000313" key="2">
    <source>
        <dbReference type="EMBL" id="MFD0750628.1"/>
    </source>
</evidence>
<feature type="transmembrane region" description="Helical" evidence="1">
    <location>
        <begin position="82"/>
        <end position="103"/>
    </location>
</feature>
<dbReference type="Pfam" id="PF20619">
    <property type="entry name" value="DUF6804"/>
    <property type="match status" value="1"/>
</dbReference>
<dbReference type="Proteomes" id="UP001596958">
    <property type="component" value="Unassembled WGS sequence"/>
</dbReference>
<proteinExistence type="predicted"/>
<keyword evidence="3" id="KW-1185">Reference proteome</keyword>
<evidence type="ECO:0000313" key="3">
    <source>
        <dbReference type="Proteomes" id="UP001596958"/>
    </source>
</evidence>
<dbReference type="InterPro" id="IPR046548">
    <property type="entry name" value="DUF6804"/>
</dbReference>
<dbReference type="EMBL" id="JBHTHU010000006">
    <property type="protein sequence ID" value="MFD0750628.1"/>
    <property type="molecule type" value="Genomic_DNA"/>
</dbReference>
<accession>A0ABW2YXT2</accession>
<keyword evidence="1" id="KW-0812">Transmembrane</keyword>
<comment type="caution">
    <text evidence="2">The sequence shown here is derived from an EMBL/GenBank/DDBJ whole genome shotgun (WGS) entry which is preliminary data.</text>
</comment>
<reference evidence="3" key="1">
    <citation type="journal article" date="2019" name="Int. J. Syst. Evol. Microbiol.">
        <title>The Global Catalogue of Microorganisms (GCM) 10K type strain sequencing project: providing services to taxonomists for standard genome sequencing and annotation.</title>
        <authorList>
            <consortium name="The Broad Institute Genomics Platform"/>
            <consortium name="The Broad Institute Genome Sequencing Center for Infectious Disease"/>
            <person name="Wu L."/>
            <person name="Ma J."/>
        </authorList>
    </citation>
    <scope>NUCLEOTIDE SEQUENCE [LARGE SCALE GENOMIC DNA]</scope>
    <source>
        <strain evidence="3">CCUG 63418</strain>
    </source>
</reference>
<organism evidence="2 3">
    <name type="scientific">Mucilaginibacter calamicampi</name>
    <dbReference type="NCBI Taxonomy" id="1302352"/>
    <lineage>
        <taxon>Bacteria</taxon>
        <taxon>Pseudomonadati</taxon>
        <taxon>Bacteroidota</taxon>
        <taxon>Sphingobacteriia</taxon>
        <taxon>Sphingobacteriales</taxon>
        <taxon>Sphingobacteriaceae</taxon>
        <taxon>Mucilaginibacter</taxon>
    </lineage>
</organism>
<evidence type="ECO:0000256" key="1">
    <source>
        <dbReference type="SAM" id="Phobius"/>
    </source>
</evidence>
<sequence>MNRLLLQALAIKIVIAATLFATSINEVYHRYQFIRFCSCVLFGWLAYSCLKNAKKTDGIIYILLALVFNPFQKIPFDNRDWIFVNQCVAVFLAIWIAFEFLTFKRNNQGNIQSK</sequence>